<organism evidence="1">
    <name type="scientific">marine sediment metagenome</name>
    <dbReference type="NCBI Taxonomy" id="412755"/>
    <lineage>
        <taxon>unclassified sequences</taxon>
        <taxon>metagenomes</taxon>
        <taxon>ecological metagenomes</taxon>
    </lineage>
</organism>
<dbReference type="EMBL" id="LAZR01016318">
    <property type="protein sequence ID" value="KKM05034.1"/>
    <property type="molecule type" value="Genomic_DNA"/>
</dbReference>
<feature type="non-terminal residue" evidence="1">
    <location>
        <position position="31"/>
    </location>
</feature>
<dbReference type="AlphaFoldDB" id="A0A0F9H1X1"/>
<comment type="caution">
    <text evidence="1">The sequence shown here is derived from an EMBL/GenBank/DDBJ whole genome shotgun (WGS) entry which is preliminary data.</text>
</comment>
<name>A0A0F9H1X1_9ZZZZ</name>
<proteinExistence type="predicted"/>
<sequence length="31" mass="3495">MLKLKRLADSLSLLVLMANYGGVINIFEEQD</sequence>
<protein>
    <submittedName>
        <fullName evidence="1">Uncharacterized protein</fullName>
    </submittedName>
</protein>
<accession>A0A0F9H1X1</accession>
<evidence type="ECO:0000313" key="1">
    <source>
        <dbReference type="EMBL" id="KKM05034.1"/>
    </source>
</evidence>
<gene>
    <name evidence="1" type="ORF">LCGC14_1758220</name>
</gene>
<reference evidence="1" key="1">
    <citation type="journal article" date="2015" name="Nature">
        <title>Complex archaea that bridge the gap between prokaryotes and eukaryotes.</title>
        <authorList>
            <person name="Spang A."/>
            <person name="Saw J.H."/>
            <person name="Jorgensen S.L."/>
            <person name="Zaremba-Niedzwiedzka K."/>
            <person name="Martijn J."/>
            <person name="Lind A.E."/>
            <person name="van Eijk R."/>
            <person name="Schleper C."/>
            <person name="Guy L."/>
            <person name="Ettema T.J."/>
        </authorList>
    </citation>
    <scope>NUCLEOTIDE SEQUENCE</scope>
</reference>